<dbReference type="Proteomes" id="UP000037688">
    <property type="component" value="Unassembled WGS sequence"/>
</dbReference>
<keyword evidence="7" id="KW-1185">Reference proteome</keyword>
<evidence type="ECO:0000256" key="1">
    <source>
        <dbReference type="ARBA" id="ARBA00005417"/>
    </source>
</evidence>
<dbReference type="InterPro" id="IPR050319">
    <property type="entry name" value="ABC_transp_ATP-bind"/>
</dbReference>
<protein>
    <submittedName>
        <fullName evidence="6">Peptide ABC transporter</fullName>
    </submittedName>
</protein>
<dbReference type="GO" id="GO:0005524">
    <property type="term" value="F:ATP binding"/>
    <property type="evidence" value="ECO:0007669"/>
    <property type="project" value="UniProtKB-KW"/>
</dbReference>
<accession>A0A0N0C2J8</accession>
<evidence type="ECO:0000259" key="5">
    <source>
        <dbReference type="PROSITE" id="PS50893"/>
    </source>
</evidence>
<evidence type="ECO:0000313" key="7">
    <source>
        <dbReference type="Proteomes" id="UP000037688"/>
    </source>
</evidence>
<keyword evidence="4" id="KW-0067">ATP-binding</keyword>
<feature type="domain" description="ABC transporter" evidence="5">
    <location>
        <begin position="3"/>
        <end position="199"/>
    </location>
</feature>
<dbReference type="PANTHER" id="PTHR43776:SF7">
    <property type="entry name" value="D,D-DIPEPTIDE TRANSPORT ATP-BINDING PROTEIN DDPF-RELATED"/>
    <property type="match status" value="1"/>
</dbReference>
<dbReference type="SUPFAM" id="SSF52540">
    <property type="entry name" value="P-loop containing nucleoside triphosphate hydrolases"/>
    <property type="match status" value="1"/>
</dbReference>
<evidence type="ECO:0000256" key="2">
    <source>
        <dbReference type="ARBA" id="ARBA00022448"/>
    </source>
</evidence>
<comment type="similarity">
    <text evidence="1">Belongs to the ABC transporter superfamily.</text>
</comment>
<dbReference type="PROSITE" id="PS00211">
    <property type="entry name" value="ABC_TRANSPORTER_1"/>
    <property type="match status" value="1"/>
</dbReference>
<keyword evidence="2" id="KW-0813">Transport</keyword>
<gene>
    <name evidence="6" type="ORF">AMS66_28315</name>
</gene>
<dbReference type="SMART" id="SM00382">
    <property type="entry name" value="AAA"/>
    <property type="match status" value="1"/>
</dbReference>
<evidence type="ECO:0000313" key="6">
    <source>
        <dbReference type="EMBL" id="KOY12947.1"/>
    </source>
</evidence>
<dbReference type="PROSITE" id="PS50893">
    <property type="entry name" value="ABC_TRANSPORTER_2"/>
    <property type="match status" value="1"/>
</dbReference>
<dbReference type="PANTHER" id="PTHR43776">
    <property type="entry name" value="TRANSPORT ATP-BINDING PROTEIN"/>
    <property type="match status" value="1"/>
</dbReference>
<dbReference type="InterPro" id="IPR003439">
    <property type="entry name" value="ABC_transporter-like_ATP-bd"/>
</dbReference>
<name>A0A0N0C2J8_9BACL</name>
<dbReference type="GO" id="GO:0016887">
    <property type="term" value="F:ATP hydrolysis activity"/>
    <property type="evidence" value="ECO:0007669"/>
    <property type="project" value="InterPro"/>
</dbReference>
<proteinExistence type="inferred from homology"/>
<comment type="caution">
    <text evidence="6">The sequence shown here is derived from an EMBL/GenBank/DDBJ whole genome shotgun (WGS) entry which is preliminary data.</text>
</comment>
<evidence type="ECO:0000256" key="4">
    <source>
        <dbReference type="ARBA" id="ARBA00022840"/>
    </source>
</evidence>
<keyword evidence="3" id="KW-0547">Nucleotide-binding</keyword>
<dbReference type="AlphaFoldDB" id="A0A0N0C2J8"/>
<organism evidence="6 7">
    <name type="scientific">Paenibacillus xylanivorans</name>
    <dbReference type="NCBI Taxonomy" id="1705561"/>
    <lineage>
        <taxon>Bacteria</taxon>
        <taxon>Bacillati</taxon>
        <taxon>Bacillota</taxon>
        <taxon>Bacilli</taxon>
        <taxon>Bacillales</taxon>
        <taxon>Paenibacillaceae</taxon>
        <taxon>Paenibacillus</taxon>
    </lineage>
</organism>
<sequence>MPLEARKTSYRYGKDAWVFQDINMKVQQGEVVGLWGPSGCGKTSLGRILAGYVEPMAGQVLLDGKSLPKAGACPVQLVFQHPEKAVNPRWRMRRVLKEAAIEDQELLNDLGIQTNWLERKPGELSGGELQRFCVARALGTATRYLIADEMTTMLDAITQAQIWHTVMNIARQRNLGLLVISHDRELLDRLCDRIIPMPIS</sequence>
<dbReference type="InterPro" id="IPR017871">
    <property type="entry name" value="ABC_transporter-like_CS"/>
</dbReference>
<dbReference type="Pfam" id="PF00005">
    <property type="entry name" value="ABC_tran"/>
    <property type="match status" value="1"/>
</dbReference>
<dbReference type="PATRIC" id="fig|1705561.3.peg.5967"/>
<dbReference type="EMBL" id="LITU01000082">
    <property type="protein sequence ID" value="KOY12947.1"/>
    <property type="molecule type" value="Genomic_DNA"/>
</dbReference>
<dbReference type="InterPro" id="IPR003593">
    <property type="entry name" value="AAA+_ATPase"/>
</dbReference>
<dbReference type="OrthoDB" id="9806285at2"/>
<dbReference type="GO" id="GO:0055085">
    <property type="term" value="P:transmembrane transport"/>
    <property type="evidence" value="ECO:0007669"/>
    <property type="project" value="UniProtKB-ARBA"/>
</dbReference>
<dbReference type="Gene3D" id="3.40.50.300">
    <property type="entry name" value="P-loop containing nucleotide triphosphate hydrolases"/>
    <property type="match status" value="1"/>
</dbReference>
<evidence type="ECO:0000256" key="3">
    <source>
        <dbReference type="ARBA" id="ARBA00022741"/>
    </source>
</evidence>
<reference evidence="6 7" key="1">
    <citation type="submission" date="2015-08" db="EMBL/GenBank/DDBJ databases">
        <title>Draft genome sequence of cellulolytic and xylanolytic Paenibacillus sp. A59, isolated from a decaying forest soil from Patagonia, Argentina.</title>
        <authorList>
            <person name="Ghio S."/>
            <person name="Caceres A.M."/>
            <person name="Talia P."/>
            <person name="Grasso D."/>
            <person name="Campos E."/>
        </authorList>
    </citation>
    <scope>NUCLEOTIDE SEQUENCE [LARGE SCALE GENOMIC DNA]</scope>
    <source>
        <strain evidence="6 7">A59</strain>
    </source>
</reference>
<dbReference type="InterPro" id="IPR027417">
    <property type="entry name" value="P-loop_NTPase"/>
</dbReference>
<dbReference type="RefSeq" id="WP_053783961.1">
    <property type="nucleotide sequence ID" value="NZ_LITU01000082.1"/>
</dbReference>